<organism evidence="2 3">
    <name type="scientific">Azospirillum argentinense</name>
    <dbReference type="NCBI Taxonomy" id="2970906"/>
    <lineage>
        <taxon>Bacteria</taxon>
        <taxon>Pseudomonadati</taxon>
        <taxon>Pseudomonadota</taxon>
        <taxon>Alphaproteobacteria</taxon>
        <taxon>Rhodospirillales</taxon>
        <taxon>Azospirillaceae</taxon>
        <taxon>Azospirillum</taxon>
    </lineage>
</organism>
<evidence type="ECO:0000313" key="3">
    <source>
        <dbReference type="Proteomes" id="UP000298595"/>
    </source>
</evidence>
<geneLocation type="plasmid" evidence="2 3">
    <name>p1</name>
</geneLocation>
<keyword evidence="2" id="KW-0614">Plasmid</keyword>
<reference evidence="2 3" key="1">
    <citation type="submission" date="2018-09" db="EMBL/GenBank/DDBJ databases">
        <title>Whole genome based analysis of evolution and adaptive divergence in Indian and Brazilian strains of Azospirillum brasilense.</title>
        <authorList>
            <person name="Singh C."/>
            <person name="Tripathi A.K."/>
        </authorList>
    </citation>
    <scope>NUCLEOTIDE SEQUENCE [LARGE SCALE GENOMIC DNA]</scope>
    <source>
        <strain evidence="2 3">MTCC4035</strain>
        <plasmid evidence="2 3">p1</plasmid>
    </source>
</reference>
<name>A0A0P0F9I9_9PROT</name>
<dbReference type="AlphaFoldDB" id="A0A0P0F9I9"/>
<feature type="transmembrane region" description="Helical" evidence="1">
    <location>
        <begin position="5"/>
        <end position="22"/>
    </location>
</feature>
<evidence type="ECO:0000256" key="1">
    <source>
        <dbReference type="SAM" id="Phobius"/>
    </source>
</evidence>
<evidence type="ECO:0000313" key="2">
    <source>
        <dbReference type="EMBL" id="QCN97208.1"/>
    </source>
</evidence>
<keyword evidence="1" id="KW-0812">Transmembrane</keyword>
<protein>
    <submittedName>
        <fullName evidence="2">Uncharacterized protein</fullName>
    </submittedName>
</protein>
<dbReference type="EMBL" id="CP032322">
    <property type="protein sequence ID" value="QCN97208.1"/>
    <property type="molecule type" value="Genomic_DNA"/>
</dbReference>
<gene>
    <name evidence="2" type="ORF">D3093_18230</name>
</gene>
<feature type="transmembrane region" description="Helical" evidence="1">
    <location>
        <begin position="28"/>
        <end position="48"/>
    </location>
</feature>
<sequence>MSSRAIVSLGVWILAMVLIGTLTVGVALLFYVALTAFFAVVVAILMLVTRQRDDEHKKIV</sequence>
<keyword evidence="1" id="KW-0472">Membrane</keyword>
<dbReference type="KEGG" id="aare:D3093_18230"/>
<accession>A0A0P0F9I9</accession>
<dbReference type="GeneID" id="56451271"/>
<dbReference type="Proteomes" id="UP000298595">
    <property type="component" value="Plasmid p1"/>
</dbReference>
<proteinExistence type="predicted"/>
<dbReference type="RefSeq" id="WP_035678585.1">
    <property type="nucleotide sequence ID" value="NZ_CP032322.1"/>
</dbReference>
<keyword evidence="1" id="KW-1133">Transmembrane helix</keyword>